<accession>A0A1I2CX91</accession>
<keyword evidence="2" id="KW-1185">Reference proteome</keyword>
<protein>
    <recommendedName>
        <fullName evidence="3">Metallo-beta-lactamase superfamily protein</fullName>
    </recommendedName>
</protein>
<organism evidence="1 2">
    <name type="scientific">Nannocystis exedens</name>
    <dbReference type="NCBI Taxonomy" id="54"/>
    <lineage>
        <taxon>Bacteria</taxon>
        <taxon>Pseudomonadati</taxon>
        <taxon>Myxococcota</taxon>
        <taxon>Polyangia</taxon>
        <taxon>Nannocystales</taxon>
        <taxon>Nannocystaceae</taxon>
        <taxon>Nannocystis</taxon>
    </lineage>
</organism>
<dbReference type="AlphaFoldDB" id="A0A1I2CX91"/>
<dbReference type="InterPro" id="IPR036866">
    <property type="entry name" value="RibonucZ/Hydroxyglut_hydro"/>
</dbReference>
<name>A0A1I2CX91_9BACT</name>
<reference evidence="2" key="1">
    <citation type="submission" date="2016-10" db="EMBL/GenBank/DDBJ databases">
        <authorList>
            <person name="Varghese N."/>
            <person name="Submissions S."/>
        </authorList>
    </citation>
    <scope>NUCLEOTIDE SEQUENCE [LARGE SCALE GENOMIC DNA]</scope>
    <source>
        <strain evidence="2">ATCC 25963</strain>
    </source>
</reference>
<dbReference type="EMBL" id="FOMX01000018">
    <property type="protein sequence ID" value="SFE72921.1"/>
    <property type="molecule type" value="Genomic_DNA"/>
</dbReference>
<proteinExistence type="predicted"/>
<dbReference type="STRING" id="54.SAMN02745121_05316"/>
<dbReference type="Gene3D" id="3.60.15.10">
    <property type="entry name" value="Ribonuclease Z/Hydroxyacylglutathione hydrolase-like"/>
    <property type="match status" value="1"/>
</dbReference>
<gene>
    <name evidence="1" type="ORF">SAMN02745121_05316</name>
</gene>
<evidence type="ECO:0000313" key="2">
    <source>
        <dbReference type="Proteomes" id="UP000199400"/>
    </source>
</evidence>
<dbReference type="Proteomes" id="UP000199400">
    <property type="component" value="Unassembled WGS sequence"/>
</dbReference>
<dbReference type="SUPFAM" id="SSF56281">
    <property type="entry name" value="Metallo-hydrolase/oxidoreductase"/>
    <property type="match status" value="1"/>
</dbReference>
<evidence type="ECO:0000313" key="1">
    <source>
        <dbReference type="EMBL" id="SFE72921.1"/>
    </source>
</evidence>
<dbReference type="OrthoDB" id="9773738at2"/>
<sequence>MYGDGAIVVVPAFGHTPGSVIVFVTLPGERRYAFPGDLVWQLEGVTERAERAWLLRALADADAEGVRENLLRVAAIAARFPEIALVPAHDARSFAALPWL</sequence>
<dbReference type="RefSeq" id="WP_096326952.1">
    <property type="nucleotide sequence ID" value="NZ_FOMX01000018.1"/>
</dbReference>
<evidence type="ECO:0008006" key="3">
    <source>
        <dbReference type="Google" id="ProtNLM"/>
    </source>
</evidence>